<dbReference type="SUPFAM" id="SSF52540">
    <property type="entry name" value="P-loop containing nucleoside triphosphate hydrolases"/>
    <property type="match status" value="1"/>
</dbReference>
<keyword evidence="3 7" id="KW-0067">ATP-binding</keyword>
<sequence>MIRVSHLYCGYPGRPVLRDVNLQVEAGEFVGILGPNGSGKTTLLLALTGILRPEKGTITIDGHRLEDLPSRDRARRIAVVSQDTQVRFPYPCADVVAMGRYPHQGRWRGPTLRDARAVRRAMELTRTLDLAQRPVSDISGGERQRVLVAKALAQDAPVLLLDEATSAMDVHWKLQTFRLLAHLQRKEHKTILAVLHDVNLAAVFCPRLIFLKDGAVVADGPAREVLTPATLERVYDSPAVVYDVPGNGARQVFFVPDTEGAHR</sequence>
<dbReference type="InterPro" id="IPR017871">
    <property type="entry name" value="ABC_transporter-like_CS"/>
</dbReference>
<proteinExistence type="predicted"/>
<keyword evidence="1" id="KW-0813">Transport</keyword>
<dbReference type="PROSITE" id="PS00211">
    <property type="entry name" value="ABC_TRANSPORTER_1"/>
    <property type="match status" value="1"/>
</dbReference>
<evidence type="ECO:0000256" key="1">
    <source>
        <dbReference type="ARBA" id="ARBA00022448"/>
    </source>
</evidence>
<evidence type="ECO:0000256" key="4">
    <source>
        <dbReference type="ARBA" id="ARBA00022967"/>
    </source>
</evidence>
<dbReference type="InterPro" id="IPR003439">
    <property type="entry name" value="ABC_transporter-like_ATP-bd"/>
</dbReference>
<dbReference type="Proteomes" id="UP000184076">
    <property type="component" value="Unassembled WGS sequence"/>
</dbReference>
<dbReference type="CDD" id="cd03214">
    <property type="entry name" value="ABC_Iron-Siderophores_B12_Hemin"/>
    <property type="match status" value="1"/>
</dbReference>
<dbReference type="PANTHER" id="PTHR42794">
    <property type="entry name" value="HEMIN IMPORT ATP-BINDING PROTEIN HMUV"/>
    <property type="match status" value="1"/>
</dbReference>
<dbReference type="EMBL" id="FQVB01000026">
    <property type="protein sequence ID" value="SHF75774.1"/>
    <property type="molecule type" value="Genomic_DNA"/>
</dbReference>
<keyword evidence="4" id="KW-1278">Translocase</keyword>
<evidence type="ECO:0000256" key="3">
    <source>
        <dbReference type="ARBA" id="ARBA00022840"/>
    </source>
</evidence>
<gene>
    <name evidence="7" type="ORF">SAMN02745206_02605</name>
</gene>
<dbReference type="Pfam" id="PF00005">
    <property type="entry name" value="ABC_tran"/>
    <property type="match status" value="1"/>
</dbReference>
<reference evidence="8" key="1">
    <citation type="submission" date="2016-11" db="EMBL/GenBank/DDBJ databases">
        <authorList>
            <person name="Varghese N."/>
            <person name="Submissions S."/>
        </authorList>
    </citation>
    <scope>NUCLEOTIDE SEQUENCE [LARGE SCALE GENOMIC DNA]</scope>
    <source>
        <strain evidence="8">DSM 9756</strain>
    </source>
</reference>
<feature type="domain" description="ABC transporter" evidence="6">
    <location>
        <begin position="2"/>
        <end position="238"/>
    </location>
</feature>
<dbReference type="PANTHER" id="PTHR42794:SF1">
    <property type="entry name" value="HEMIN IMPORT ATP-BINDING PROTEIN HMUV"/>
    <property type="match status" value="1"/>
</dbReference>
<evidence type="ECO:0000313" key="7">
    <source>
        <dbReference type="EMBL" id="SHF75774.1"/>
    </source>
</evidence>
<evidence type="ECO:0000313" key="8">
    <source>
        <dbReference type="Proteomes" id="UP000184076"/>
    </source>
</evidence>
<dbReference type="SMART" id="SM00382">
    <property type="entry name" value="AAA"/>
    <property type="match status" value="1"/>
</dbReference>
<dbReference type="PROSITE" id="PS50893">
    <property type="entry name" value="ABC_TRANSPORTER_2"/>
    <property type="match status" value="1"/>
</dbReference>
<keyword evidence="2" id="KW-0547">Nucleotide-binding</keyword>
<accession>A0A1M5E9F6</accession>
<dbReference type="GO" id="GO:0016887">
    <property type="term" value="F:ATP hydrolysis activity"/>
    <property type="evidence" value="ECO:0007669"/>
    <property type="project" value="InterPro"/>
</dbReference>
<dbReference type="GO" id="GO:0005524">
    <property type="term" value="F:ATP binding"/>
    <property type="evidence" value="ECO:0007669"/>
    <property type="project" value="UniProtKB-KW"/>
</dbReference>
<dbReference type="RefSeq" id="WP_073040169.1">
    <property type="nucleotide sequence ID" value="NZ_FQVB01000026.1"/>
</dbReference>
<dbReference type="AlphaFoldDB" id="A0A1M5E9F6"/>
<dbReference type="FunFam" id="3.40.50.300:FF:000134">
    <property type="entry name" value="Iron-enterobactin ABC transporter ATP-binding protein"/>
    <property type="match status" value="1"/>
</dbReference>
<dbReference type="InterPro" id="IPR003593">
    <property type="entry name" value="AAA+_ATPase"/>
</dbReference>
<keyword evidence="8" id="KW-1185">Reference proteome</keyword>
<evidence type="ECO:0000259" key="6">
    <source>
        <dbReference type="PROSITE" id="PS50893"/>
    </source>
</evidence>
<evidence type="ECO:0000256" key="2">
    <source>
        <dbReference type="ARBA" id="ARBA00022741"/>
    </source>
</evidence>
<protein>
    <submittedName>
        <fullName evidence="7">Iron complex transport system ATP-binding protein</fullName>
    </submittedName>
</protein>
<name>A0A1M5E9F6_9BACT</name>
<dbReference type="STRING" id="1121391.SAMN02745206_02605"/>
<dbReference type="Gene3D" id="3.40.50.300">
    <property type="entry name" value="P-loop containing nucleotide triphosphate hydrolases"/>
    <property type="match status" value="1"/>
</dbReference>
<organism evidence="7 8">
    <name type="scientific">Desulfacinum infernum DSM 9756</name>
    <dbReference type="NCBI Taxonomy" id="1121391"/>
    <lineage>
        <taxon>Bacteria</taxon>
        <taxon>Pseudomonadati</taxon>
        <taxon>Thermodesulfobacteriota</taxon>
        <taxon>Syntrophobacteria</taxon>
        <taxon>Syntrophobacterales</taxon>
        <taxon>Syntrophobacteraceae</taxon>
        <taxon>Desulfacinum</taxon>
    </lineage>
</organism>
<comment type="function">
    <text evidence="5">Part of the ABC transporter complex HmuTUV involved in hemin import. Responsible for energy coupling to the transport system.</text>
</comment>
<dbReference type="InterPro" id="IPR027417">
    <property type="entry name" value="P-loop_NTPase"/>
</dbReference>
<evidence type="ECO:0000256" key="5">
    <source>
        <dbReference type="ARBA" id="ARBA00037066"/>
    </source>
</evidence>